<evidence type="ECO:0000313" key="3">
    <source>
        <dbReference type="Proteomes" id="UP000626148"/>
    </source>
</evidence>
<dbReference type="AlphaFoldDB" id="A0A918N8L8"/>
<dbReference type="EMBL" id="BMXR01000005">
    <property type="protein sequence ID" value="GGX54192.1"/>
    <property type="molecule type" value="Genomic_DNA"/>
</dbReference>
<reference evidence="2" key="2">
    <citation type="submission" date="2020-09" db="EMBL/GenBank/DDBJ databases">
        <authorList>
            <person name="Sun Q."/>
            <person name="Kim S."/>
        </authorList>
    </citation>
    <scope>NUCLEOTIDE SEQUENCE</scope>
    <source>
        <strain evidence="2">KCTC 22169</strain>
    </source>
</reference>
<evidence type="ECO:0000313" key="2">
    <source>
        <dbReference type="EMBL" id="GGX54192.1"/>
    </source>
</evidence>
<sequence>MDVPAGWHAFGNITVSCIGLNRTGEQAMSASRKGAARQTTSTRTDNKVVHIYQVRPELALEHLKRTTGLEFDTVPESLVHEREPAKRPLAEDTDPEPPILTDVVERR</sequence>
<comment type="caution">
    <text evidence="2">The sequence shown here is derived from an EMBL/GenBank/DDBJ whole genome shotgun (WGS) entry which is preliminary data.</text>
</comment>
<keyword evidence="3" id="KW-1185">Reference proteome</keyword>
<organism evidence="2 3">
    <name type="scientific">Saccharospirillum salsuginis</name>
    <dbReference type="NCBI Taxonomy" id="418750"/>
    <lineage>
        <taxon>Bacteria</taxon>
        <taxon>Pseudomonadati</taxon>
        <taxon>Pseudomonadota</taxon>
        <taxon>Gammaproteobacteria</taxon>
        <taxon>Oceanospirillales</taxon>
        <taxon>Saccharospirillaceae</taxon>
        <taxon>Saccharospirillum</taxon>
    </lineage>
</organism>
<feature type="compositionally biased region" description="Basic and acidic residues" evidence="1">
    <location>
        <begin position="78"/>
        <end position="90"/>
    </location>
</feature>
<gene>
    <name evidence="2" type="ORF">GCM10007392_21900</name>
</gene>
<name>A0A918N8L8_9GAMM</name>
<accession>A0A918N8L8</accession>
<dbReference type="Proteomes" id="UP000626148">
    <property type="component" value="Unassembled WGS sequence"/>
</dbReference>
<protein>
    <submittedName>
        <fullName evidence="2">Uncharacterized protein</fullName>
    </submittedName>
</protein>
<evidence type="ECO:0000256" key="1">
    <source>
        <dbReference type="SAM" id="MobiDB-lite"/>
    </source>
</evidence>
<proteinExistence type="predicted"/>
<reference evidence="2" key="1">
    <citation type="journal article" date="2014" name="Int. J. Syst. Evol. Microbiol.">
        <title>Complete genome sequence of Corynebacterium casei LMG S-19264T (=DSM 44701T), isolated from a smear-ripened cheese.</title>
        <authorList>
            <consortium name="US DOE Joint Genome Institute (JGI-PGF)"/>
            <person name="Walter F."/>
            <person name="Albersmeier A."/>
            <person name="Kalinowski J."/>
            <person name="Ruckert C."/>
        </authorList>
    </citation>
    <scope>NUCLEOTIDE SEQUENCE</scope>
    <source>
        <strain evidence="2">KCTC 22169</strain>
    </source>
</reference>
<feature type="region of interest" description="Disordered" evidence="1">
    <location>
        <begin position="74"/>
        <end position="107"/>
    </location>
</feature>